<sequence length="374" mass="42054">MDTRLRKFTVNMADSSNLSKCDDGLQQEEITPKLRRAVTKKRHYIRPVGEVKCNIYSHAAESLKLPEINENIADSDDVDDEELHIQPINKKKRHVKKRSARNKKPSRPIYLDSDDEESLNYPGTPKTSTHIGSVDSPCSPPPPFDPASVAQRLPVPDRETSMVLRSINVALTNVRCIQSEVSSQSDDAFSPASRTPGGSIAIIDVDSSPPTRRVRNSITVKVRSRNGIQRFPLQMSDAFSKVFDEIASREGVRRACVRLTRHGQDVSEFDTPRSMDLHIADIIDCLIVEPESVVTAPEQIVEVTIQGMEKKSTRTTTIRRNDSLQTLMEEYSTFCGQPLHRIKFTFDGDVIRPMDTPTSLDFEEDTNTIDAIFM</sequence>
<name>A0A914BET6_PATMI</name>
<dbReference type="RefSeq" id="XP_038074758.1">
    <property type="nucleotide sequence ID" value="XM_038218830.1"/>
</dbReference>
<dbReference type="GO" id="GO:0005634">
    <property type="term" value="C:nucleus"/>
    <property type="evidence" value="ECO:0007669"/>
    <property type="project" value="UniProtKB-SubCell"/>
</dbReference>
<feature type="domain" description="Ubiquitin-like" evidence="4">
    <location>
        <begin position="301"/>
        <end position="366"/>
    </location>
</feature>
<dbReference type="OrthoDB" id="10071418at2759"/>
<dbReference type="CDD" id="cd17078">
    <property type="entry name" value="Ubl_SLD1_NFATC2ip"/>
    <property type="match status" value="1"/>
</dbReference>
<dbReference type="InterPro" id="IPR000626">
    <property type="entry name" value="Ubiquitin-like_dom"/>
</dbReference>
<evidence type="ECO:0000256" key="2">
    <source>
        <dbReference type="ARBA" id="ARBA00023242"/>
    </source>
</evidence>
<feature type="region of interest" description="Disordered" evidence="3">
    <location>
        <begin position="89"/>
        <end position="139"/>
    </location>
</feature>
<dbReference type="OMA" id="REKNCKT"/>
<keyword evidence="2" id="KW-0539">Nucleus</keyword>
<reference evidence="5" key="1">
    <citation type="submission" date="2022-11" db="UniProtKB">
        <authorList>
            <consortium name="EnsemblMetazoa"/>
        </authorList>
    </citation>
    <scope>IDENTIFICATION</scope>
</reference>
<evidence type="ECO:0000256" key="1">
    <source>
        <dbReference type="ARBA" id="ARBA00004123"/>
    </source>
</evidence>
<evidence type="ECO:0000313" key="5">
    <source>
        <dbReference type="EnsemblMetazoa" id="XP_038074758.1"/>
    </source>
</evidence>
<dbReference type="InterPro" id="IPR052324">
    <property type="entry name" value="NFATC2-Int_DNA_Repair"/>
</dbReference>
<dbReference type="Gene3D" id="3.10.20.90">
    <property type="entry name" value="Phosphatidylinositol 3-kinase Catalytic Subunit, Chain A, domain 1"/>
    <property type="match status" value="2"/>
</dbReference>
<evidence type="ECO:0000256" key="3">
    <source>
        <dbReference type="SAM" id="MobiDB-lite"/>
    </source>
</evidence>
<dbReference type="PROSITE" id="PS50053">
    <property type="entry name" value="UBIQUITIN_2"/>
    <property type="match status" value="1"/>
</dbReference>
<evidence type="ECO:0000313" key="6">
    <source>
        <dbReference type="Proteomes" id="UP000887568"/>
    </source>
</evidence>
<evidence type="ECO:0000259" key="4">
    <source>
        <dbReference type="PROSITE" id="PS50053"/>
    </source>
</evidence>
<dbReference type="InterPro" id="IPR022617">
    <property type="entry name" value="Rad60/SUMO-like_dom"/>
</dbReference>
<dbReference type="EnsemblMetazoa" id="XM_038218830.1">
    <property type="protein sequence ID" value="XP_038074758.1"/>
    <property type="gene ID" value="LOC119742676"/>
</dbReference>
<comment type="subcellular location">
    <subcellularLocation>
        <location evidence="1">Nucleus</location>
    </subcellularLocation>
</comment>
<dbReference type="GO" id="GO:0045944">
    <property type="term" value="P:positive regulation of transcription by RNA polymerase II"/>
    <property type="evidence" value="ECO:0007669"/>
    <property type="project" value="TreeGrafter"/>
</dbReference>
<dbReference type="Proteomes" id="UP000887568">
    <property type="component" value="Unplaced"/>
</dbReference>
<dbReference type="InterPro" id="IPR029071">
    <property type="entry name" value="Ubiquitin-like_domsf"/>
</dbReference>
<protein>
    <recommendedName>
        <fullName evidence="4">Ubiquitin-like domain-containing protein</fullName>
    </recommendedName>
</protein>
<dbReference type="PANTHER" id="PTHR47187">
    <property type="entry name" value="NFATC2-INTERACTING PROTEIN"/>
    <property type="match status" value="1"/>
</dbReference>
<proteinExistence type="predicted"/>
<dbReference type="GeneID" id="119742676"/>
<dbReference type="SUPFAM" id="SSF54236">
    <property type="entry name" value="Ubiquitin-like"/>
    <property type="match status" value="2"/>
</dbReference>
<accession>A0A914BET6</accession>
<organism evidence="5 6">
    <name type="scientific">Patiria miniata</name>
    <name type="common">Bat star</name>
    <name type="synonym">Asterina miniata</name>
    <dbReference type="NCBI Taxonomy" id="46514"/>
    <lineage>
        <taxon>Eukaryota</taxon>
        <taxon>Metazoa</taxon>
        <taxon>Echinodermata</taxon>
        <taxon>Eleutherozoa</taxon>
        <taxon>Asterozoa</taxon>
        <taxon>Asteroidea</taxon>
        <taxon>Valvatacea</taxon>
        <taxon>Valvatida</taxon>
        <taxon>Asterinidae</taxon>
        <taxon>Patiria</taxon>
    </lineage>
</organism>
<feature type="compositionally biased region" description="Basic residues" evidence="3">
    <location>
        <begin position="89"/>
        <end position="106"/>
    </location>
</feature>
<dbReference type="AlphaFoldDB" id="A0A914BET6"/>
<dbReference type="PANTHER" id="PTHR47187:SF1">
    <property type="entry name" value="NFATC2-INTERACTING PROTEIN"/>
    <property type="match status" value="1"/>
</dbReference>
<dbReference type="CDD" id="cd01763">
    <property type="entry name" value="Ubl_SUMO_like"/>
    <property type="match status" value="1"/>
</dbReference>
<keyword evidence="6" id="KW-1185">Reference proteome</keyword>
<dbReference type="Pfam" id="PF11976">
    <property type="entry name" value="Rad60-SLD"/>
    <property type="match status" value="1"/>
</dbReference>